<keyword evidence="5" id="KW-0812">Transmembrane</keyword>
<dbReference type="NCBIfam" id="TIGR01844">
    <property type="entry name" value="type_I_sec_TolC"/>
    <property type="match status" value="1"/>
</dbReference>
<dbReference type="PANTHER" id="PTHR30026">
    <property type="entry name" value="OUTER MEMBRANE PROTEIN TOLC"/>
    <property type="match status" value="1"/>
</dbReference>
<evidence type="ECO:0000313" key="9">
    <source>
        <dbReference type="EMBL" id="GHA81033.1"/>
    </source>
</evidence>
<comment type="similarity">
    <text evidence="2">Belongs to the outer membrane factor (OMF) (TC 1.B.17) family.</text>
</comment>
<evidence type="ECO:0000256" key="8">
    <source>
        <dbReference type="SAM" id="SignalP"/>
    </source>
</evidence>
<dbReference type="InterPro" id="IPR010130">
    <property type="entry name" value="T1SS_OMP_TolC"/>
</dbReference>
<gene>
    <name evidence="9" type="primary">tolC</name>
    <name evidence="9" type="ORF">GCM10007067_18890</name>
</gene>
<proteinExistence type="inferred from homology"/>
<dbReference type="InterPro" id="IPR003423">
    <property type="entry name" value="OMP_efflux"/>
</dbReference>
<dbReference type="RefSeq" id="WP_189455759.1">
    <property type="nucleotide sequence ID" value="NZ_BMYD01000002.1"/>
</dbReference>
<comment type="subcellular location">
    <subcellularLocation>
        <location evidence="1">Cell outer membrane</location>
    </subcellularLocation>
</comment>
<dbReference type="Proteomes" id="UP000646426">
    <property type="component" value="Unassembled WGS sequence"/>
</dbReference>
<dbReference type="GO" id="GO:0015288">
    <property type="term" value="F:porin activity"/>
    <property type="evidence" value="ECO:0007669"/>
    <property type="project" value="TreeGrafter"/>
</dbReference>
<dbReference type="PANTHER" id="PTHR30026:SF20">
    <property type="entry name" value="OUTER MEMBRANE PROTEIN TOLC"/>
    <property type="match status" value="1"/>
</dbReference>
<keyword evidence="3" id="KW-0813">Transport</keyword>
<organism evidence="9 10">
    <name type="scientific">Cognatilysobacter bugurensis</name>
    <dbReference type="NCBI Taxonomy" id="543356"/>
    <lineage>
        <taxon>Bacteria</taxon>
        <taxon>Pseudomonadati</taxon>
        <taxon>Pseudomonadota</taxon>
        <taxon>Gammaproteobacteria</taxon>
        <taxon>Lysobacterales</taxon>
        <taxon>Lysobacteraceae</taxon>
        <taxon>Cognatilysobacter</taxon>
    </lineage>
</organism>
<keyword evidence="4" id="KW-1134">Transmembrane beta strand</keyword>
<dbReference type="GO" id="GO:1990281">
    <property type="term" value="C:efflux pump complex"/>
    <property type="evidence" value="ECO:0007669"/>
    <property type="project" value="TreeGrafter"/>
</dbReference>
<dbReference type="EMBL" id="BMYD01000002">
    <property type="protein sequence ID" value="GHA81033.1"/>
    <property type="molecule type" value="Genomic_DNA"/>
</dbReference>
<evidence type="ECO:0000256" key="1">
    <source>
        <dbReference type="ARBA" id="ARBA00004442"/>
    </source>
</evidence>
<dbReference type="AlphaFoldDB" id="A0A918T0Z0"/>
<evidence type="ECO:0000256" key="5">
    <source>
        <dbReference type="ARBA" id="ARBA00022692"/>
    </source>
</evidence>
<keyword evidence="7" id="KW-0998">Cell outer membrane</keyword>
<sequence>MIRRRLVLALAVALLPATAAATDLLQTYELARQGDAQLSEAEFQRLATREGAAQARAQLLPQIGGEASYVRSRSDNEGSQALGGFVSPPSDTTSEQTLRRAQLSVQQAIFDGTRFGQLRSQRALAEASDLLLESAGDTLITRTSAGYFNVLVQLETLAAAEAAERALQKQFDFASKRLEVGLAPITDVHEARAQFDTARANTILARNAVEDAYQALVEITGQPITNLAALPEDFQPTLPVTQDVDEWVSTAVATNPSLLALQLQVRAAEEAVSAARAAHWPTLYASASYSDSNASTTQTNNIEAVASDLENTGRGGQIGLVLSVPIYSGGAIQSQVREAIARRDIIEEQVEQQKRALVRNTRNAYQTLVAGISEVEARRLALFSARSAYDASQVGLEVGTRTVLDVLTNQQQLFNAQQAYAQARYRFLQNRLLLEQAAGTLDVEDVREVNRLLTAEPEIPVAPIVP</sequence>
<reference evidence="9" key="1">
    <citation type="journal article" date="2014" name="Int. J. Syst. Evol. Microbiol.">
        <title>Complete genome sequence of Corynebacterium casei LMG S-19264T (=DSM 44701T), isolated from a smear-ripened cheese.</title>
        <authorList>
            <consortium name="US DOE Joint Genome Institute (JGI-PGF)"/>
            <person name="Walter F."/>
            <person name="Albersmeier A."/>
            <person name="Kalinowski J."/>
            <person name="Ruckert C."/>
        </authorList>
    </citation>
    <scope>NUCLEOTIDE SEQUENCE</scope>
    <source>
        <strain evidence="9">KCTC 23077</strain>
    </source>
</reference>
<dbReference type="GO" id="GO:0015562">
    <property type="term" value="F:efflux transmembrane transporter activity"/>
    <property type="evidence" value="ECO:0007669"/>
    <property type="project" value="InterPro"/>
</dbReference>
<keyword evidence="8" id="KW-0732">Signal</keyword>
<feature type="chain" id="PRO_5037180995" evidence="8">
    <location>
        <begin position="22"/>
        <end position="466"/>
    </location>
</feature>
<dbReference type="SUPFAM" id="SSF56954">
    <property type="entry name" value="Outer membrane efflux proteins (OEP)"/>
    <property type="match status" value="1"/>
</dbReference>
<name>A0A918T0Z0_9GAMM</name>
<dbReference type="InterPro" id="IPR051906">
    <property type="entry name" value="TolC-like"/>
</dbReference>
<evidence type="ECO:0000313" key="10">
    <source>
        <dbReference type="Proteomes" id="UP000646426"/>
    </source>
</evidence>
<evidence type="ECO:0000256" key="6">
    <source>
        <dbReference type="ARBA" id="ARBA00023136"/>
    </source>
</evidence>
<evidence type="ECO:0000256" key="2">
    <source>
        <dbReference type="ARBA" id="ARBA00007613"/>
    </source>
</evidence>
<dbReference type="GO" id="GO:0009279">
    <property type="term" value="C:cell outer membrane"/>
    <property type="evidence" value="ECO:0007669"/>
    <property type="project" value="UniProtKB-SubCell"/>
</dbReference>
<evidence type="ECO:0000256" key="7">
    <source>
        <dbReference type="ARBA" id="ARBA00023237"/>
    </source>
</evidence>
<dbReference type="Gene3D" id="1.20.1600.10">
    <property type="entry name" value="Outer membrane efflux proteins (OEP)"/>
    <property type="match status" value="1"/>
</dbReference>
<keyword evidence="6" id="KW-0472">Membrane</keyword>
<evidence type="ECO:0000256" key="3">
    <source>
        <dbReference type="ARBA" id="ARBA00022448"/>
    </source>
</evidence>
<feature type="signal peptide" evidence="8">
    <location>
        <begin position="1"/>
        <end position="21"/>
    </location>
</feature>
<dbReference type="Pfam" id="PF02321">
    <property type="entry name" value="OEP"/>
    <property type="match status" value="2"/>
</dbReference>
<evidence type="ECO:0000256" key="4">
    <source>
        <dbReference type="ARBA" id="ARBA00022452"/>
    </source>
</evidence>
<comment type="caution">
    <text evidence="9">The sequence shown here is derived from an EMBL/GenBank/DDBJ whole genome shotgun (WGS) entry which is preliminary data.</text>
</comment>
<protein>
    <submittedName>
        <fullName evidence="9">Membrane protein</fullName>
    </submittedName>
</protein>
<accession>A0A918T0Z0</accession>
<keyword evidence="10" id="KW-1185">Reference proteome</keyword>
<reference evidence="9" key="2">
    <citation type="submission" date="2020-09" db="EMBL/GenBank/DDBJ databases">
        <authorList>
            <person name="Sun Q."/>
            <person name="Kim S."/>
        </authorList>
    </citation>
    <scope>NUCLEOTIDE SEQUENCE</scope>
    <source>
        <strain evidence="9">KCTC 23077</strain>
    </source>
</reference>